<proteinExistence type="inferred from homology"/>
<dbReference type="PROSITE" id="PS51450">
    <property type="entry name" value="LRR"/>
    <property type="match status" value="1"/>
</dbReference>
<dbReference type="InterPro" id="IPR032675">
    <property type="entry name" value="LRR_dom_sf"/>
</dbReference>
<keyword evidence="2" id="KW-0433">Leucine-rich repeat</keyword>
<accession>A0A218W610</accession>
<dbReference type="EMBL" id="MTKT01005034">
    <property type="protein sequence ID" value="OWM68307.1"/>
    <property type="molecule type" value="Genomic_DNA"/>
</dbReference>
<dbReference type="InterPro" id="IPR001611">
    <property type="entry name" value="Leu-rich_rpt"/>
</dbReference>
<organism evidence="5 6">
    <name type="scientific">Punica granatum</name>
    <name type="common">Pomegranate</name>
    <dbReference type="NCBI Taxonomy" id="22663"/>
    <lineage>
        <taxon>Eukaryota</taxon>
        <taxon>Viridiplantae</taxon>
        <taxon>Streptophyta</taxon>
        <taxon>Embryophyta</taxon>
        <taxon>Tracheophyta</taxon>
        <taxon>Spermatophyta</taxon>
        <taxon>Magnoliopsida</taxon>
        <taxon>eudicotyledons</taxon>
        <taxon>Gunneridae</taxon>
        <taxon>Pentapetalae</taxon>
        <taxon>rosids</taxon>
        <taxon>malvids</taxon>
        <taxon>Myrtales</taxon>
        <taxon>Lythraceae</taxon>
        <taxon>Punica</taxon>
    </lineage>
</organism>
<evidence type="ECO:0000256" key="3">
    <source>
        <dbReference type="ARBA" id="ARBA00022737"/>
    </source>
</evidence>
<sequence>MSLSPLFRGGLRCRLEEGSCGGRDISLRKCPKREKGELEAVGHPITCTIEPQANRTKTGRSKLHRDGEAEESKALREGLNSSCRYLLPFLLLLVAPISSSLCVNSLTQVPSLDKLSSLNALYFIGNFLENLSGLEELKFISKRRLESYRGNILEYMSGLDLSCNNLSGSIPQQIGYLNDLRMLNLSNDHLMGLIPSTFSRLKQMESLDLSYNWINGEKHPS</sequence>
<evidence type="ECO:0000313" key="6">
    <source>
        <dbReference type="Proteomes" id="UP000197138"/>
    </source>
</evidence>
<dbReference type="PANTHER" id="PTHR48062:SF21">
    <property type="entry name" value="RECEPTOR-LIKE PROTEIN 12"/>
    <property type="match status" value="1"/>
</dbReference>
<keyword evidence="3" id="KW-0677">Repeat</keyword>
<dbReference type="Proteomes" id="UP000197138">
    <property type="component" value="Unassembled WGS sequence"/>
</dbReference>
<dbReference type="SUPFAM" id="SSF52058">
    <property type="entry name" value="L domain-like"/>
    <property type="match status" value="1"/>
</dbReference>
<dbReference type="Gene3D" id="3.80.10.10">
    <property type="entry name" value="Ribonuclease Inhibitor"/>
    <property type="match status" value="1"/>
</dbReference>
<name>A0A218W610_PUNGR</name>
<dbReference type="InterPro" id="IPR051502">
    <property type="entry name" value="RLP_Defense_Trigger"/>
</dbReference>
<dbReference type="Pfam" id="PF00560">
    <property type="entry name" value="LRR_1"/>
    <property type="match status" value="2"/>
</dbReference>
<evidence type="ECO:0000256" key="4">
    <source>
        <dbReference type="ARBA" id="ARBA00023170"/>
    </source>
</evidence>
<dbReference type="AlphaFoldDB" id="A0A218W610"/>
<comment type="caution">
    <text evidence="5">The sequence shown here is derived from an EMBL/GenBank/DDBJ whole genome shotgun (WGS) entry which is preliminary data.</text>
</comment>
<reference evidence="6" key="1">
    <citation type="journal article" date="2017" name="Plant J.">
        <title>The pomegranate (Punica granatum L.) genome and the genomics of punicalagin biosynthesis.</title>
        <authorList>
            <person name="Qin G."/>
            <person name="Xu C."/>
            <person name="Ming R."/>
            <person name="Tang H."/>
            <person name="Guyot R."/>
            <person name="Kramer E.M."/>
            <person name="Hu Y."/>
            <person name="Yi X."/>
            <person name="Qi Y."/>
            <person name="Xu X."/>
            <person name="Gao Z."/>
            <person name="Pan H."/>
            <person name="Jian J."/>
            <person name="Tian Y."/>
            <person name="Yue Z."/>
            <person name="Xu Y."/>
        </authorList>
    </citation>
    <scope>NUCLEOTIDE SEQUENCE [LARGE SCALE GENOMIC DNA]</scope>
    <source>
        <strain evidence="6">cv. Dabenzi</strain>
    </source>
</reference>
<dbReference type="PANTHER" id="PTHR48062">
    <property type="entry name" value="RECEPTOR-LIKE PROTEIN 14"/>
    <property type="match status" value="1"/>
</dbReference>
<protein>
    <submittedName>
        <fullName evidence="5">Uncharacterized protein</fullName>
    </submittedName>
</protein>
<evidence type="ECO:0000256" key="1">
    <source>
        <dbReference type="ARBA" id="ARBA00009592"/>
    </source>
</evidence>
<evidence type="ECO:0000313" key="5">
    <source>
        <dbReference type="EMBL" id="OWM68307.1"/>
    </source>
</evidence>
<gene>
    <name evidence="5" type="ORF">CDL15_Pgr004789</name>
</gene>
<evidence type="ECO:0000256" key="2">
    <source>
        <dbReference type="ARBA" id="ARBA00022614"/>
    </source>
</evidence>
<comment type="similarity">
    <text evidence="1">Belongs to the RLP family.</text>
</comment>
<keyword evidence="4" id="KW-0675">Receptor</keyword>